<dbReference type="Ensembl" id="ENSSFAT00005003659.1">
    <property type="protein sequence ID" value="ENSSFAP00005003408.1"/>
    <property type="gene ID" value="ENSSFAG00005002300.1"/>
</dbReference>
<evidence type="ECO:0000256" key="1">
    <source>
        <dbReference type="SAM" id="MobiDB-lite"/>
    </source>
</evidence>
<dbReference type="AlphaFoldDB" id="A0A672FAX0"/>
<evidence type="ECO:0000256" key="2">
    <source>
        <dbReference type="SAM" id="SignalP"/>
    </source>
</evidence>
<keyword evidence="2" id="KW-0732">Signal</keyword>
<dbReference type="FunCoup" id="A0A672FAX0">
    <property type="interactions" value="14"/>
</dbReference>
<proteinExistence type="predicted"/>
<dbReference type="InParanoid" id="A0A672FAX0"/>
<evidence type="ECO:0000313" key="3">
    <source>
        <dbReference type="Ensembl" id="ENSSFAP00005003408.1"/>
    </source>
</evidence>
<feature type="signal peptide" evidence="2">
    <location>
        <begin position="1"/>
        <end position="29"/>
    </location>
</feature>
<feature type="region of interest" description="Disordered" evidence="1">
    <location>
        <begin position="93"/>
        <end position="120"/>
    </location>
</feature>
<feature type="region of interest" description="Disordered" evidence="1">
    <location>
        <begin position="37"/>
        <end position="62"/>
    </location>
</feature>
<reference evidence="3" key="2">
    <citation type="submission" date="2025-09" db="UniProtKB">
        <authorList>
            <consortium name="Ensembl"/>
        </authorList>
    </citation>
    <scope>IDENTIFICATION</scope>
</reference>
<feature type="compositionally biased region" description="Basic and acidic residues" evidence="1">
    <location>
        <begin position="39"/>
        <end position="48"/>
    </location>
</feature>
<reference evidence="3" key="1">
    <citation type="submission" date="2025-08" db="UniProtKB">
        <authorList>
            <consortium name="Ensembl"/>
        </authorList>
    </citation>
    <scope>IDENTIFICATION</scope>
</reference>
<evidence type="ECO:0008006" key="5">
    <source>
        <dbReference type="Google" id="ProtNLM"/>
    </source>
</evidence>
<evidence type="ECO:0000313" key="4">
    <source>
        <dbReference type="Proteomes" id="UP000472267"/>
    </source>
</evidence>
<accession>A0A672FAX0</accession>
<protein>
    <recommendedName>
        <fullName evidence="5">Shadow of prion protein 2</fullName>
    </recommendedName>
</protein>
<feature type="chain" id="PRO_5025546991" description="Shadow of prion protein 2" evidence="2">
    <location>
        <begin position="30"/>
        <end position="176"/>
    </location>
</feature>
<sequence length="176" mass="18461">MAGRRKLLSFWVWMLLVATLCPGAQYAHGKRGGIFKGRSKGDGNKGDGNKAPPSQGGGLSKQGLKWAGAAAAGMLGGTGTGYGLGFLGKPKHVSGSHHYGHKTVSSGQDQHPQHGGSSNNQSLWRAFVKGAASGPLPNVFLTLGHPDLILSFFFFFFDVFEALSAANECFGLSNKI</sequence>
<feature type="compositionally biased region" description="Polar residues" evidence="1">
    <location>
        <begin position="103"/>
        <end position="120"/>
    </location>
</feature>
<name>A0A672FAX0_SALFA</name>
<organism evidence="3 4">
    <name type="scientific">Salarias fasciatus</name>
    <name type="common">Jewelled blenny</name>
    <name type="synonym">Blennius fasciatus</name>
    <dbReference type="NCBI Taxonomy" id="181472"/>
    <lineage>
        <taxon>Eukaryota</taxon>
        <taxon>Metazoa</taxon>
        <taxon>Chordata</taxon>
        <taxon>Craniata</taxon>
        <taxon>Vertebrata</taxon>
        <taxon>Euteleostomi</taxon>
        <taxon>Actinopterygii</taxon>
        <taxon>Neopterygii</taxon>
        <taxon>Teleostei</taxon>
        <taxon>Neoteleostei</taxon>
        <taxon>Acanthomorphata</taxon>
        <taxon>Ovalentaria</taxon>
        <taxon>Blenniimorphae</taxon>
        <taxon>Blenniiformes</taxon>
        <taxon>Blennioidei</taxon>
        <taxon>Blenniidae</taxon>
        <taxon>Salariinae</taxon>
        <taxon>Salarias</taxon>
    </lineage>
</organism>
<dbReference type="Proteomes" id="UP000472267">
    <property type="component" value="Unassembled WGS sequence"/>
</dbReference>
<keyword evidence="4" id="KW-1185">Reference proteome</keyword>